<evidence type="ECO:0000313" key="2">
    <source>
        <dbReference type="EMBL" id="QSE99432.1"/>
    </source>
</evidence>
<sequence length="1020" mass="111968">MKDNKKTYWKGIEQLSNDPEFVKKAESEFPEFLPTGNGEGEGSTRRDFLKLMGFGVAAVSLAACEAPVRKAIPYVNKPVDVDPGIPNYYASTYASGGDYCSIVVKTREGRPIKIEGNKLSKITQGGTSAQVDASVLSLYDNERLRGPKAGDKNTDWETLDKEVMTKLGSIAAQGGAIRIVSNTVLSPTTKKVISDFQAKYPTTEHVAYDPISSEGMLAANESSFGKRAIPSYDFSKADVIVSFTADFLGTWISPIEFTKQYSKTRKLNDGKKTMSRHYQFESNLSLTGSNADYRTMIKPSDEGKAVAALYNAVAAKTGGSSVSGAGKYPNIDKAAADLLKAKGKSIVVSGSNNEGVQTLVNGINSMLSNYGKTIDLDKHANFRQGNASAMDKFITDAKGGQVAAVVFYNCNPVYNHTRGGELKAALAKVSLKVSTSDRPDETAVACDYIAPDHHYLESWNDAEPKKGSYSLAQPTITPIFKTRQAQDSFLTWSGASKDYYTYLRDTWRSTMPVSGSFDMYWDKALYNGVVEVESEEQQTFEFAGDVNSAARSATSMNAADLELAVYTKVGIGDGTQANNPWLQEMPDPITKATWDNYLTVSQSWATANGVKAFEGKANMVNLTAGGKTVKLPVVIQPGQAPGTVGLAVGYGRTNAGKVADGRGVDAYPILVGGAAKVEVLDEQYQVAQTQTHQTYMGRETVIQESVLSKYQKDPSAGRYHPHVSTWQEESGETSPGNLSLWKGHKYKNHHWGLAIDLNSCTGCSACHVACQSENNIPVVGRDEVIMRRDMHWMRIDRYYSSASVDNYEAMEVAAENPEVTFQPMMCQHCNNAPCETVCPVAATTHSTEGLNQMTYNRCIGTRYCANNCPYKVRRFNWFKYHDNSQFEDVNTAMSNDLGKMVLNPDVTVRSRGVMEKCSLCVQRIQYGKLEAKKEGRRPNDGDINTACASACPADAIVFGDMNDKESRIYKMLKIEDTEKADYIIEKEIGEPRAYHVLEEIGVKPNVTYLTKIRNKEESEA</sequence>
<dbReference type="RefSeq" id="WP_205723943.1">
    <property type="nucleotide sequence ID" value="NZ_CP070608.1"/>
</dbReference>
<feature type="domain" description="4Fe-4S ferredoxin-type" evidence="1">
    <location>
        <begin position="751"/>
        <end position="781"/>
    </location>
</feature>
<gene>
    <name evidence="2" type="ORF">JR347_16205</name>
</gene>
<dbReference type="PROSITE" id="PS51318">
    <property type="entry name" value="TAT"/>
    <property type="match status" value="1"/>
</dbReference>
<proteinExistence type="predicted"/>
<dbReference type="PROSITE" id="PS51379">
    <property type="entry name" value="4FE4S_FER_2"/>
    <property type="match status" value="3"/>
</dbReference>
<dbReference type="Gene3D" id="2.20.25.90">
    <property type="entry name" value="ADC-like domains"/>
    <property type="match status" value="1"/>
</dbReference>
<accession>A0A975A3B1</accession>
<dbReference type="KEGG" id="fuv:JR347_16205"/>
<protein>
    <submittedName>
        <fullName evidence="2">TAT-variant-translocated molybdopterin oxidoreductase</fullName>
    </submittedName>
</protein>
<dbReference type="EMBL" id="CP070608">
    <property type="protein sequence ID" value="QSE99432.1"/>
    <property type="molecule type" value="Genomic_DNA"/>
</dbReference>
<dbReference type="Gene3D" id="3.40.228.10">
    <property type="entry name" value="Dimethylsulfoxide Reductase, domain 2"/>
    <property type="match status" value="1"/>
</dbReference>
<organism evidence="2 3">
    <name type="scientific">Fulvivirga lutea</name>
    <dbReference type="NCBI Taxonomy" id="2810512"/>
    <lineage>
        <taxon>Bacteria</taxon>
        <taxon>Pseudomonadati</taxon>
        <taxon>Bacteroidota</taxon>
        <taxon>Cytophagia</taxon>
        <taxon>Cytophagales</taxon>
        <taxon>Fulvivirgaceae</taxon>
        <taxon>Fulvivirga</taxon>
    </lineage>
</organism>
<dbReference type="InterPro" id="IPR030948">
    <property type="entry name" value="TAT_var_transloc_signal_dom"/>
</dbReference>
<dbReference type="AlphaFoldDB" id="A0A975A3B1"/>
<dbReference type="Pfam" id="PF13247">
    <property type="entry name" value="Fer4_11"/>
    <property type="match status" value="1"/>
</dbReference>
<dbReference type="InterPro" id="IPR017896">
    <property type="entry name" value="4Fe4S_Fe-S-bd"/>
</dbReference>
<evidence type="ECO:0000259" key="1">
    <source>
        <dbReference type="PROSITE" id="PS51379"/>
    </source>
</evidence>
<dbReference type="Gene3D" id="3.40.50.740">
    <property type="match status" value="1"/>
</dbReference>
<feature type="domain" description="4Fe-4S ferredoxin-type" evidence="1">
    <location>
        <begin position="817"/>
        <end position="848"/>
    </location>
</feature>
<dbReference type="SUPFAM" id="SSF53706">
    <property type="entry name" value="Formate dehydrogenase/DMSO reductase, domains 1-3"/>
    <property type="match status" value="1"/>
</dbReference>
<dbReference type="PANTHER" id="PTHR42783:SF3">
    <property type="entry name" value="GLUTAMATE SYNTHASE [NADPH] SMALL CHAIN-RELATED"/>
    <property type="match status" value="1"/>
</dbReference>
<dbReference type="CDD" id="cd10551">
    <property type="entry name" value="PsrB"/>
    <property type="match status" value="1"/>
</dbReference>
<dbReference type="PANTHER" id="PTHR42783">
    <property type="entry name" value="GLUTAMATE SYNTHASE [NADPH] SMALL CHAIN"/>
    <property type="match status" value="1"/>
</dbReference>
<dbReference type="CDD" id="cd02784">
    <property type="entry name" value="MopB_CT_PHLH"/>
    <property type="match status" value="1"/>
</dbReference>
<keyword evidence="3" id="KW-1185">Reference proteome</keyword>
<feature type="domain" description="4Fe-4S ferredoxin-type" evidence="1">
    <location>
        <begin position="849"/>
        <end position="878"/>
    </location>
</feature>
<dbReference type="NCBIfam" id="TIGR04519">
    <property type="entry name" value="MoCo_extend_TAT"/>
    <property type="match status" value="1"/>
</dbReference>
<reference evidence="2" key="1">
    <citation type="submission" date="2021-02" db="EMBL/GenBank/DDBJ databases">
        <title>Fulvivirga sp. S481 isolated from sea water.</title>
        <authorList>
            <person name="Bae S.S."/>
            <person name="Baek K."/>
        </authorList>
    </citation>
    <scope>NUCLEOTIDE SEQUENCE</scope>
    <source>
        <strain evidence="2">S481</strain>
    </source>
</reference>
<dbReference type="Gene3D" id="3.30.70.20">
    <property type="match status" value="2"/>
</dbReference>
<dbReference type="Gene3D" id="3.30.2070.10">
    <property type="entry name" value="Formate dehydrogenase/DMSO reductase"/>
    <property type="match status" value="1"/>
</dbReference>
<name>A0A975A3B1_9BACT</name>
<evidence type="ECO:0000313" key="3">
    <source>
        <dbReference type="Proteomes" id="UP000662783"/>
    </source>
</evidence>
<dbReference type="Proteomes" id="UP000662783">
    <property type="component" value="Chromosome"/>
</dbReference>
<dbReference type="SUPFAM" id="SSF54862">
    <property type="entry name" value="4Fe-4S ferredoxins"/>
    <property type="match status" value="1"/>
</dbReference>
<dbReference type="InterPro" id="IPR006311">
    <property type="entry name" value="TAT_signal"/>
</dbReference>